<protein>
    <submittedName>
        <fullName evidence="2">Metal dependent phosphohydrolase</fullName>
    </submittedName>
</protein>
<dbReference type="KEGG" id="iho:Igni_0131"/>
<sequence length="196" mass="21779">MKLKDVLEAAASLVRTGWMQRGVPPQLGETVALHSFYAALIALELGLRLKNVGVEVNPERAASIAIAHDLPEVLVGDLPKWTTDKIGDIKESLELKAIGEMDSLEVVEYSKAYIDERGRERALAKVSETLATLWQAEKYLNMGFSRVKEIRDTMVEHLSGIIKKVLEEDEEFGKALVKVLGELDEGLQALRAQVQR</sequence>
<evidence type="ECO:0000313" key="3">
    <source>
        <dbReference type="Proteomes" id="UP000000262"/>
    </source>
</evidence>
<dbReference type="SUPFAM" id="SSF109604">
    <property type="entry name" value="HD-domain/PDEase-like"/>
    <property type="match status" value="1"/>
</dbReference>
<proteinExistence type="predicted"/>
<dbReference type="Gene3D" id="1.10.3210.10">
    <property type="entry name" value="Hypothetical protein af1432"/>
    <property type="match status" value="1"/>
</dbReference>
<organism evidence="2 3">
    <name type="scientific">Ignicoccus hospitalis (strain KIN4/I / DSM 18386 / JCM 14125)</name>
    <dbReference type="NCBI Taxonomy" id="453591"/>
    <lineage>
        <taxon>Archaea</taxon>
        <taxon>Thermoproteota</taxon>
        <taxon>Thermoprotei</taxon>
        <taxon>Desulfurococcales</taxon>
        <taxon>Desulfurococcaceae</taxon>
        <taxon>Ignicoccus</taxon>
    </lineage>
</organism>
<keyword evidence="3" id="KW-1185">Reference proteome</keyword>
<evidence type="ECO:0000313" key="2">
    <source>
        <dbReference type="EMBL" id="ABU81315.1"/>
    </source>
</evidence>
<dbReference type="Pfam" id="PF12917">
    <property type="entry name" value="YfbR-like"/>
    <property type="match status" value="1"/>
</dbReference>
<dbReference type="eggNOG" id="arCOG04311">
    <property type="taxonomic scope" value="Archaea"/>
</dbReference>
<reference evidence="2 3" key="1">
    <citation type="journal article" date="2008" name="Genome Biol.">
        <title>A genomic analysis of the archaeal system Ignicoccus hospitalis-Nanoarchaeum equitans.</title>
        <authorList>
            <person name="Podar M."/>
            <person name="Anderson I."/>
            <person name="Makarova K.S."/>
            <person name="Elkins J.G."/>
            <person name="Ivanova N."/>
            <person name="Wall M.A."/>
            <person name="Lykidis A."/>
            <person name="Mavromatis K."/>
            <person name="Sun H."/>
            <person name="Hudson M.E."/>
            <person name="Chen W."/>
            <person name="Deciu C."/>
            <person name="Hutchison D."/>
            <person name="Eads J.R."/>
            <person name="Anderson A."/>
            <person name="Fernandes F."/>
            <person name="Szeto E."/>
            <person name="Lapidus A."/>
            <person name="Kyrpides N.C."/>
            <person name="Saier M.H.Jr."/>
            <person name="Richardson P.M."/>
            <person name="Rachel R."/>
            <person name="Huber H."/>
            <person name="Eisen J.A."/>
            <person name="Koonin E.V."/>
            <person name="Keller M."/>
            <person name="Stetter K.O."/>
        </authorList>
    </citation>
    <scope>NUCLEOTIDE SEQUENCE [LARGE SCALE GENOMIC DNA]</scope>
    <source>
        <strain evidence="3">KIN4/I / DSM 18386 / JCM 14125</strain>
    </source>
</reference>
<accession>A8A8R3</accession>
<dbReference type="PANTHER" id="PTHR11845:SF13">
    <property type="entry name" value="5'-DEOXYNUCLEOTIDASE HDDC2"/>
    <property type="match status" value="1"/>
</dbReference>
<dbReference type="GO" id="GO:0002953">
    <property type="term" value="F:5'-deoxynucleotidase activity"/>
    <property type="evidence" value="ECO:0007669"/>
    <property type="project" value="InterPro"/>
</dbReference>
<dbReference type="PhylomeDB" id="A8A8R3"/>
<dbReference type="STRING" id="453591.Igni_0131"/>
<evidence type="ECO:0000256" key="1">
    <source>
        <dbReference type="ARBA" id="ARBA00022801"/>
    </source>
</evidence>
<gene>
    <name evidence="2" type="ordered locus">Igni_0131</name>
</gene>
<dbReference type="RefSeq" id="WP_011998167.1">
    <property type="nucleotide sequence ID" value="NC_009776.1"/>
</dbReference>
<dbReference type="Proteomes" id="UP000000262">
    <property type="component" value="Chromosome"/>
</dbReference>
<dbReference type="InterPro" id="IPR039356">
    <property type="entry name" value="YfbR/HDDC2"/>
</dbReference>
<keyword evidence="1 2" id="KW-0378">Hydrolase</keyword>
<dbReference type="HOGENOM" id="CLU_039453_4_2_2"/>
<dbReference type="EMBL" id="CP000816">
    <property type="protein sequence ID" value="ABU81315.1"/>
    <property type="molecule type" value="Genomic_DNA"/>
</dbReference>
<name>A8A8R3_IGNH4</name>
<dbReference type="OrthoDB" id="46088at2157"/>
<dbReference type="AlphaFoldDB" id="A8A8R3"/>
<dbReference type="GeneID" id="5562574"/>
<dbReference type="PANTHER" id="PTHR11845">
    <property type="entry name" value="5'-DEOXYNUCLEOTIDASE HDDC2"/>
    <property type="match status" value="1"/>
</dbReference>